<dbReference type="PROSITE" id="PS51078">
    <property type="entry name" value="ICLR_ED"/>
    <property type="match status" value="1"/>
</dbReference>
<dbReference type="InterPro" id="IPR014757">
    <property type="entry name" value="Tscrpt_reg_IclR_C"/>
</dbReference>
<dbReference type="SUPFAM" id="SSF46785">
    <property type="entry name" value="Winged helix' DNA-binding domain"/>
    <property type="match status" value="1"/>
</dbReference>
<keyword evidence="2" id="KW-0804">Transcription</keyword>
<dbReference type="Gene3D" id="3.30.450.40">
    <property type="match status" value="1"/>
</dbReference>
<dbReference type="SUPFAM" id="SSF55781">
    <property type="entry name" value="GAF domain-like"/>
    <property type="match status" value="1"/>
</dbReference>
<accession>A0ABD5E876</accession>
<protein>
    <submittedName>
        <fullName evidence="4">IclR family transcriptional regulator C-terminal domain-containing protein</fullName>
    </submittedName>
</protein>
<dbReference type="InterPro" id="IPR050707">
    <property type="entry name" value="HTH_MetabolicPath_Reg"/>
</dbReference>
<dbReference type="InterPro" id="IPR036388">
    <property type="entry name" value="WH-like_DNA-bd_sf"/>
</dbReference>
<dbReference type="AlphaFoldDB" id="A0ABD5E876"/>
<keyword evidence="1" id="KW-0805">Transcription regulation</keyword>
<dbReference type="InterPro" id="IPR029016">
    <property type="entry name" value="GAF-like_dom_sf"/>
</dbReference>
<gene>
    <name evidence="4" type="ORF">RM574_19235</name>
</gene>
<dbReference type="EMBL" id="JAVRER010000030">
    <property type="protein sequence ID" value="MDT0417619.1"/>
    <property type="molecule type" value="Genomic_DNA"/>
</dbReference>
<name>A0ABD5E876_9ACTN</name>
<sequence>MQDALRVLEALSRRAGGARTAELSAETGLDTDRLGALLAMLCGQGYACRLDDGGYVTGESLSLLGGSSLNSECAIRGHLQGLLDRLRDEVNAAVYVGRYVDGEITVTGVADAPETPRVHEWVDFRSTGHASAVGKALLSQLGPEARREHLSRHRPARFTARTITDTRALFSRLEAQTPVVPLLDVQEYAVGTVCAAVPMSTGPTVGCLALSLPARHAHRLHAAAAALSRGSTPVLLSLTI</sequence>
<dbReference type="Pfam" id="PF01614">
    <property type="entry name" value="IclR_C"/>
    <property type="match status" value="1"/>
</dbReference>
<evidence type="ECO:0000256" key="2">
    <source>
        <dbReference type="ARBA" id="ARBA00023163"/>
    </source>
</evidence>
<dbReference type="RefSeq" id="WP_093854271.1">
    <property type="nucleotide sequence ID" value="NZ_JAVRER010000030.1"/>
</dbReference>
<comment type="caution">
    <text evidence="4">The sequence shown here is derived from an EMBL/GenBank/DDBJ whole genome shotgun (WGS) entry which is preliminary data.</text>
</comment>
<evidence type="ECO:0000313" key="5">
    <source>
        <dbReference type="Proteomes" id="UP001183607"/>
    </source>
</evidence>
<evidence type="ECO:0000256" key="1">
    <source>
        <dbReference type="ARBA" id="ARBA00023015"/>
    </source>
</evidence>
<dbReference type="Proteomes" id="UP001183607">
    <property type="component" value="Unassembled WGS sequence"/>
</dbReference>
<proteinExistence type="predicted"/>
<dbReference type="PANTHER" id="PTHR30136:SF24">
    <property type="entry name" value="HTH-TYPE TRANSCRIPTIONAL REPRESSOR ALLR"/>
    <property type="match status" value="1"/>
</dbReference>
<evidence type="ECO:0000259" key="3">
    <source>
        <dbReference type="PROSITE" id="PS51078"/>
    </source>
</evidence>
<dbReference type="PANTHER" id="PTHR30136">
    <property type="entry name" value="HELIX-TURN-HELIX TRANSCRIPTIONAL REGULATOR, ICLR FAMILY"/>
    <property type="match status" value="1"/>
</dbReference>
<feature type="domain" description="IclR-ED" evidence="3">
    <location>
        <begin position="60"/>
        <end position="240"/>
    </location>
</feature>
<organism evidence="4 5">
    <name type="scientific">Streptomyces evansiae</name>
    <dbReference type="NCBI Taxonomy" id="3075535"/>
    <lineage>
        <taxon>Bacteria</taxon>
        <taxon>Bacillati</taxon>
        <taxon>Actinomycetota</taxon>
        <taxon>Actinomycetes</taxon>
        <taxon>Kitasatosporales</taxon>
        <taxon>Streptomycetaceae</taxon>
        <taxon>Streptomyces</taxon>
    </lineage>
</organism>
<reference evidence="5" key="1">
    <citation type="submission" date="2023-07" db="EMBL/GenBank/DDBJ databases">
        <title>30 novel species of actinomycetes from the DSMZ collection.</title>
        <authorList>
            <person name="Nouioui I."/>
        </authorList>
    </citation>
    <scope>NUCLEOTIDE SEQUENCE [LARGE SCALE GENOMIC DNA]</scope>
    <source>
        <strain evidence="5">DSM 41982</strain>
    </source>
</reference>
<dbReference type="Gene3D" id="1.10.10.10">
    <property type="entry name" value="Winged helix-like DNA-binding domain superfamily/Winged helix DNA-binding domain"/>
    <property type="match status" value="1"/>
</dbReference>
<evidence type="ECO:0000313" key="4">
    <source>
        <dbReference type="EMBL" id="MDT0417619.1"/>
    </source>
</evidence>
<dbReference type="InterPro" id="IPR036390">
    <property type="entry name" value="WH_DNA-bd_sf"/>
</dbReference>